<dbReference type="RefSeq" id="WP_188416249.1">
    <property type="nucleotide sequence ID" value="NZ_BMDO01000005.1"/>
</dbReference>
<evidence type="ECO:0000313" key="1">
    <source>
        <dbReference type="EMBL" id="GGI50781.1"/>
    </source>
</evidence>
<dbReference type="EMBL" id="BMDO01000005">
    <property type="protein sequence ID" value="GGI50781.1"/>
    <property type="molecule type" value="Genomic_DNA"/>
</dbReference>
<accession>A0A917N1F1</accession>
<comment type="caution">
    <text evidence="1">The sequence shown here is derived from an EMBL/GenBank/DDBJ whole genome shotgun (WGS) entry which is preliminary data.</text>
</comment>
<sequence length="224" mass="25658">MALTPGTIKIIESRNDLSPYLFHFTKNANAFATLQQILKDGKLLDMSKSGHICFSEAPLTSMGNLFDIFNRHSNPTYAPFGVAINRAKLFDMGARPVIYGGSDEHLLLDESIRWRFQYFNPNITDFTWLRGWRIQLPELNLSFDDMFIITQTEDQLLELTTEEDVLIDTNSMDGQHYMAASSFNARTYKAIALDEMLKLSLLSDHDLRLIIEKQKIGDDAQNQR</sequence>
<organism evidence="1 2">
    <name type="scientific">Mucilaginibacter galii</name>
    <dbReference type="NCBI Taxonomy" id="2005073"/>
    <lineage>
        <taxon>Bacteria</taxon>
        <taxon>Pseudomonadati</taxon>
        <taxon>Bacteroidota</taxon>
        <taxon>Sphingobacteriia</taxon>
        <taxon>Sphingobacteriales</taxon>
        <taxon>Sphingobacteriaceae</taxon>
        <taxon>Mucilaginibacter</taxon>
    </lineage>
</organism>
<name>A0A917N1F1_9SPHI</name>
<protein>
    <submittedName>
        <fullName evidence="1">Uncharacterized protein</fullName>
    </submittedName>
</protein>
<keyword evidence="2" id="KW-1185">Reference proteome</keyword>
<reference evidence="1" key="2">
    <citation type="submission" date="2020-09" db="EMBL/GenBank/DDBJ databases">
        <authorList>
            <person name="Sun Q."/>
            <person name="Sedlacek I."/>
        </authorList>
    </citation>
    <scope>NUCLEOTIDE SEQUENCE</scope>
    <source>
        <strain evidence="1">CCM 8711</strain>
    </source>
</reference>
<dbReference type="Proteomes" id="UP000662074">
    <property type="component" value="Unassembled WGS sequence"/>
</dbReference>
<evidence type="ECO:0000313" key="2">
    <source>
        <dbReference type="Proteomes" id="UP000662074"/>
    </source>
</evidence>
<reference evidence="1" key="1">
    <citation type="journal article" date="2014" name="Int. J. Syst. Evol. Microbiol.">
        <title>Complete genome sequence of Corynebacterium casei LMG S-19264T (=DSM 44701T), isolated from a smear-ripened cheese.</title>
        <authorList>
            <consortium name="US DOE Joint Genome Institute (JGI-PGF)"/>
            <person name="Walter F."/>
            <person name="Albersmeier A."/>
            <person name="Kalinowski J."/>
            <person name="Ruckert C."/>
        </authorList>
    </citation>
    <scope>NUCLEOTIDE SEQUENCE</scope>
    <source>
        <strain evidence="1">CCM 8711</strain>
    </source>
</reference>
<dbReference type="AlphaFoldDB" id="A0A917N1F1"/>
<proteinExistence type="predicted"/>
<gene>
    <name evidence="1" type="ORF">GCM10011425_19930</name>
</gene>